<evidence type="ECO:0000256" key="6">
    <source>
        <dbReference type="ARBA" id="ARBA00023136"/>
    </source>
</evidence>
<dbReference type="InterPro" id="IPR032808">
    <property type="entry name" value="DoxX"/>
</dbReference>
<keyword evidence="3" id="KW-1003">Cell membrane</keyword>
<feature type="transmembrane region" description="Helical" evidence="7">
    <location>
        <begin position="77"/>
        <end position="96"/>
    </location>
</feature>
<dbReference type="RefSeq" id="WP_173125740.1">
    <property type="nucleotide sequence ID" value="NZ_JABRWJ010000006.1"/>
</dbReference>
<comment type="similarity">
    <text evidence="2">Belongs to the DoxX family.</text>
</comment>
<evidence type="ECO:0000256" key="3">
    <source>
        <dbReference type="ARBA" id="ARBA00022475"/>
    </source>
</evidence>
<keyword evidence="4 7" id="KW-0812">Transmembrane</keyword>
<reference evidence="8 9" key="1">
    <citation type="submission" date="2020-05" db="EMBL/GenBank/DDBJ databases">
        <title>Aquincola sp. isolate from soil.</title>
        <authorList>
            <person name="Han J."/>
            <person name="Kim D.-U."/>
        </authorList>
    </citation>
    <scope>NUCLEOTIDE SEQUENCE [LARGE SCALE GENOMIC DNA]</scope>
    <source>
        <strain evidence="8 9">S2</strain>
    </source>
</reference>
<keyword evidence="6 7" id="KW-0472">Membrane</keyword>
<keyword evidence="5 7" id="KW-1133">Transmembrane helix</keyword>
<dbReference type="Pfam" id="PF07681">
    <property type="entry name" value="DoxX"/>
    <property type="match status" value="1"/>
</dbReference>
<feature type="transmembrane region" description="Helical" evidence="7">
    <location>
        <begin position="108"/>
        <end position="127"/>
    </location>
</feature>
<evidence type="ECO:0000313" key="8">
    <source>
        <dbReference type="EMBL" id="NRF69221.1"/>
    </source>
</evidence>
<name>A0ABX2EKX7_9BURK</name>
<evidence type="ECO:0000256" key="7">
    <source>
        <dbReference type="SAM" id="Phobius"/>
    </source>
</evidence>
<proteinExistence type="inferred from homology"/>
<feature type="transmembrane region" description="Helical" evidence="7">
    <location>
        <begin position="50"/>
        <end position="70"/>
    </location>
</feature>
<dbReference type="EMBL" id="JABRWJ010000006">
    <property type="protein sequence ID" value="NRF69221.1"/>
    <property type="molecule type" value="Genomic_DNA"/>
</dbReference>
<evidence type="ECO:0000256" key="4">
    <source>
        <dbReference type="ARBA" id="ARBA00022692"/>
    </source>
</evidence>
<organism evidence="8 9">
    <name type="scientific">Pseudaquabacterium terrae</name>
    <dbReference type="NCBI Taxonomy" id="2732868"/>
    <lineage>
        <taxon>Bacteria</taxon>
        <taxon>Pseudomonadati</taxon>
        <taxon>Pseudomonadota</taxon>
        <taxon>Betaproteobacteria</taxon>
        <taxon>Burkholderiales</taxon>
        <taxon>Sphaerotilaceae</taxon>
        <taxon>Pseudaquabacterium</taxon>
    </lineage>
</organism>
<evidence type="ECO:0000256" key="5">
    <source>
        <dbReference type="ARBA" id="ARBA00022989"/>
    </source>
</evidence>
<sequence length="144" mass="15099">MFFTSKPDAAAALLRLSLGTMWLAHAWLKLSVFTMAGFSGFLAQQGLPTLLAWPVVAAEVSGGVLILLGWNGRWVSLALLPVLAGATLVHAANGWVFSAPNGGWEYPVFLAAMSLVHVLFGDGAWALRGRAASTPSPRLAGARA</sequence>
<evidence type="ECO:0000256" key="1">
    <source>
        <dbReference type="ARBA" id="ARBA00004651"/>
    </source>
</evidence>
<evidence type="ECO:0000313" key="9">
    <source>
        <dbReference type="Proteomes" id="UP000737171"/>
    </source>
</evidence>
<comment type="caution">
    <text evidence="8">The sequence shown here is derived from an EMBL/GenBank/DDBJ whole genome shotgun (WGS) entry which is preliminary data.</text>
</comment>
<dbReference type="PANTHER" id="PTHR33452:SF1">
    <property type="entry name" value="INNER MEMBRANE PROTEIN YPHA-RELATED"/>
    <property type="match status" value="1"/>
</dbReference>
<gene>
    <name evidence="8" type="ORF">HLB44_19680</name>
</gene>
<comment type="subcellular location">
    <subcellularLocation>
        <location evidence="1">Cell membrane</location>
        <topology evidence="1">Multi-pass membrane protein</topology>
    </subcellularLocation>
</comment>
<keyword evidence="9" id="KW-1185">Reference proteome</keyword>
<dbReference type="Proteomes" id="UP000737171">
    <property type="component" value="Unassembled WGS sequence"/>
</dbReference>
<evidence type="ECO:0000256" key="2">
    <source>
        <dbReference type="ARBA" id="ARBA00006679"/>
    </source>
</evidence>
<protein>
    <submittedName>
        <fullName evidence="8">DoxX family protein</fullName>
    </submittedName>
</protein>
<dbReference type="PANTHER" id="PTHR33452">
    <property type="entry name" value="OXIDOREDUCTASE CATD-RELATED"/>
    <property type="match status" value="1"/>
</dbReference>
<accession>A0ABX2EKX7</accession>
<dbReference type="InterPro" id="IPR051907">
    <property type="entry name" value="DoxX-like_oxidoreductase"/>
</dbReference>